<evidence type="ECO:0000313" key="9">
    <source>
        <dbReference type="Proteomes" id="UP001345827"/>
    </source>
</evidence>
<dbReference type="GO" id="GO:0003677">
    <property type="term" value="F:DNA binding"/>
    <property type="evidence" value="ECO:0007669"/>
    <property type="project" value="UniProtKB-KW"/>
</dbReference>
<evidence type="ECO:0000256" key="6">
    <source>
        <dbReference type="ARBA" id="ARBA00023242"/>
    </source>
</evidence>
<accession>A0AAV9QAJ4</accession>
<keyword evidence="9" id="KW-1185">Reference proteome</keyword>
<keyword evidence="6" id="KW-0539">Nucleus</keyword>
<keyword evidence="1" id="KW-0479">Metal-binding</keyword>
<evidence type="ECO:0000256" key="5">
    <source>
        <dbReference type="ARBA" id="ARBA00023163"/>
    </source>
</evidence>
<keyword evidence="5" id="KW-0804">Transcription</keyword>
<keyword evidence="3" id="KW-0805">Transcription regulation</keyword>
<feature type="compositionally biased region" description="Low complexity" evidence="7">
    <location>
        <begin position="686"/>
        <end position="700"/>
    </location>
</feature>
<feature type="region of interest" description="Disordered" evidence="7">
    <location>
        <begin position="302"/>
        <end position="334"/>
    </location>
</feature>
<feature type="compositionally biased region" description="Low complexity" evidence="7">
    <location>
        <begin position="434"/>
        <end position="463"/>
    </location>
</feature>
<feature type="region of interest" description="Disordered" evidence="7">
    <location>
        <begin position="421"/>
        <end position="510"/>
    </location>
</feature>
<dbReference type="AlphaFoldDB" id="A0AAV9QAJ4"/>
<keyword evidence="4" id="KW-0238">DNA-binding</keyword>
<sequence>MIPSVQNRSRLQHQGDQQATSSNPKIAMPPVNPVNSKTKHRLISIEDANAATALHLGVLRRFPCHVLPADQHAYMEWFVQRTAQKLPGAFDAPFWRTLLPQASRSEPAVLHAVLTLGSIHKRAVLGIGPCSEMSPTDAAGLFTLQQYTLATGDLRCRIETKGKTSVRVALITCAVFVQLEYLRGSYKLALTHLRHGLTLLEECLLDARHDNTSTGQGCWGWNGHRRRGDTTETDESILHTFMFLLIQARLLGQLEDFCHTRLLHLMINSDFEPIGAQFQSLMHARTSLEHILLQIFSLMDETRPGGSGSEPESESGRCGEADPDPGHHGHTHQPLSDLELYRIASIQENLDRWLKAYETTTTTTTNPRHQFSGVDRFALGLLQLYHTMACAMLQDCLDCLCLPLPSSTVSDISPHDILHSFSSTRSPPSGAMLSTPTTATSTSSSPSSSSSFHNTNTSSQGHTPTPPQSSSPSSYTTLTSTTTSTSATSTTTTTANTNPRPRPPTRTGNDLYTSILRQSTHLYSVVTHPPSLSNLPLHVLHPLTINESAATSIADLGWLPPLFYTALHARDIPTRAEAIRLLPLKPHREGIWDSCTAATLTQKILDLERRSLVVSPSPPPPLGENSQNQNQNQNQQPLSLPPPPDANTATATATATDTDPKNTVTTQYKLRNLQIELPAEADDTEPPTTTTTPTPKTTTRTLNLHLHLEEAAAAGRRSKGGGLGGAPTI</sequence>
<dbReference type="EMBL" id="JAXLQG010000007">
    <property type="protein sequence ID" value="KAK5537625.1"/>
    <property type="molecule type" value="Genomic_DNA"/>
</dbReference>
<dbReference type="PANTHER" id="PTHR36206">
    <property type="entry name" value="ASPERCRYPTIN BIOSYNTHESIS CLUSTER-SPECIFIC TRANSCRIPTION REGULATOR ATNN-RELATED"/>
    <property type="match status" value="1"/>
</dbReference>
<evidence type="ECO:0000256" key="4">
    <source>
        <dbReference type="ARBA" id="ARBA00023125"/>
    </source>
</evidence>
<feature type="compositionally biased region" description="Polar residues" evidence="7">
    <location>
        <begin position="1"/>
        <end position="24"/>
    </location>
</feature>
<evidence type="ECO:0000313" key="8">
    <source>
        <dbReference type="EMBL" id="KAK5537625.1"/>
    </source>
</evidence>
<name>A0AAV9QAJ4_9PEZI</name>
<dbReference type="GO" id="GO:0046872">
    <property type="term" value="F:metal ion binding"/>
    <property type="evidence" value="ECO:0007669"/>
    <property type="project" value="UniProtKB-KW"/>
</dbReference>
<dbReference type="InterPro" id="IPR052360">
    <property type="entry name" value="Transcr_Regulatory_Proteins"/>
</dbReference>
<feature type="compositionally biased region" description="Low complexity" evidence="7">
    <location>
        <begin position="625"/>
        <end position="638"/>
    </location>
</feature>
<organism evidence="8 9">
    <name type="scientific">Vermiconidia calcicola</name>
    <dbReference type="NCBI Taxonomy" id="1690605"/>
    <lineage>
        <taxon>Eukaryota</taxon>
        <taxon>Fungi</taxon>
        <taxon>Dikarya</taxon>
        <taxon>Ascomycota</taxon>
        <taxon>Pezizomycotina</taxon>
        <taxon>Dothideomycetes</taxon>
        <taxon>Dothideomycetidae</taxon>
        <taxon>Mycosphaerellales</taxon>
        <taxon>Extremaceae</taxon>
        <taxon>Vermiconidia</taxon>
    </lineage>
</organism>
<evidence type="ECO:0000256" key="2">
    <source>
        <dbReference type="ARBA" id="ARBA00022833"/>
    </source>
</evidence>
<gene>
    <name evidence="8" type="ORF">LTR25_004877</name>
</gene>
<proteinExistence type="predicted"/>
<feature type="region of interest" description="Disordered" evidence="7">
    <location>
        <begin position="676"/>
        <end position="700"/>
    </location>
</feature>
<dbReference type="Proteomes" id="UP001345827">
    <property type="component" value="Unassembled WGS sequence"/>
</dbReference>
<dbReference type="PANTHER" id="PTHR36206:SF16">
    <property type="entry name" value="TRANSCRIPTION FACTOR DOMAIN-CONTAINING PROTEIN-RELATED"/>
    <property type="match status" value="1"/>
</dbReference>
<feature type="compositionally biased region" description="Low complexity" evidence="7">
    <location>
        <begin position="470"/>
        <end position="499"/>
    </location>
</feature>
<evidence type="ECO:0000256" key="7">
    <source>
        <dbReference type="SAM" id="MobiDB-lite"/>
    </source>
</evidence>
<keyword evidence="2" id="KW-0862">Zinc</keyword>
<protein>
    <submittedName>
        <fullName evidence="8">Uncharacterized protein</fullName>
    </submittedName>
</protein>
<evidence type="ECO:0000256" key="1">
    <source>
        <dbReference type="ARBA" id="ARBA00022723"/>
    </source>
</evidence>
<feature type="compositionally biased region" description="Low complexity" evidence="7">
    <location>
        <begin position="646"/>
        <end position="657"/>
    </location>
</feature>
<comment type="caution">
    <text evidence="8">The sequence shown here is derived from an EMBL/GenBank/DDBJ whole genome shotgun (WGS) entry which is preliminary data.</text>
</comment>
<feature type="compositionally biased region" description="Basic and acidic residues" evidence="7">
    <location>
        <begin position="314"/>
        <end position="327"/>
    </location>
</feature>
<evidence type="ECO:0000256" key="3">
    <source>
        <dbReference type="ARBA" id="ARBA00023015"/>
    </source>
</evidence>
<feature type="region of interest" description="Disordered" evidence="7">
    <location>
        <begin position="613"/>
        <end position="663"/>
    </location>
</feature>
<feature type="region of interest" description="Disordered" evidence="7">
    <location>
        <begin position="1"/>
        <end position="33"/>
    </location>
</feature>
<reference evidence="8 9" key="1">
    <citation type="submission" date="2023-06" db="EMBL/GenBank/DDBJ databases">
        <title>Black Yeasts Isolated from many extreme environments.</title>
        <authorList>
            <person name="Coleine C."/>
            <person name="Stajich J.E."/>
            <person name="Selbmann L."/>
        </authorList>
    </citation>
    <scope>NUCLEOTIDE SEQUENCE [LARGE SCALE GENOMIC DNA]</scope>
    <source>
        <strain evidence="8 9">CCFEE 5887</strain>
    </source>
</reference>